<dbReference type="SMART" id="SM00710">
    <property type="entry name" value="PbH1"/>
    <property type="match status" value="13"/>
</dbReference>
<dbReference type="Gene3D" id="2.60.120.260">
    <property type="entry name" value="Galactose-binding domain-like"/>
    <property type="match status" value="5"/>
</dbReference>
<dbReference type="Pfam" id="PF22633">
    <property type="entry name" value="F5_F8_type_C_2"/>
    <property type="match status" value="1"/>
</dbReference>
<keyword evidence="4" id="KW-0969">Cilium</keyword>
<name>A0ABT7SJV2_9CELL</name>
<feature type="domain" description="F5/8 type C" evidence="7">
    <location>
        <begin position="1498"/>
        <end position="1643"/>
    </location>
</feature>
<dbReference type="InterPro" id="IPR008979">
    <property type="entry name" value="Galactose-bd-like_sf"/>
</dbReference>
<evidence type="ECO:0000256" key="6">
    <source>
        <dbReference type="SAM" id="SignalP"/>
    </source>
</evidence>
<gene>
    <name evidence="8" type="ORF">QRT04_16115</name>
</gene>
<dbReference type="EMBL" id="JAUCGQ010000003">
    <property type="protein sequence ID" value="MDM7856464.1"/>
    <property type="molecule type" value="Genomic_DNA"/>
</dbReference>
<feature type="domain" description="F5/8 type C" evidence="7">
    <location>
        <begin position="1037"/>
        <end position="1188"/>
    </location>
</feature>
<keyword evidence="6" id="KW-0732">Signal</keyword>
<dbReference type="SUPFAM" id="SSF51126">
    <property type="entry name" value="Pectin lyase-like"/>
    <property type="match status" value="2"/>
</dbReference>
<dbReference type="InterPro" id="IPR013783">
    <property type="entry name" value="Ig-like_fold"/>
</dbReference>
<dbReference type="PANTHER" id="PTHR45912">
    <property type="entry name" value="CILIA- AND FLAGELLA-ASSOCIATED PROTEIN 47"/>
    <property type="match status" value="1"/>
</dbReference>
<dbReference type="Gene3D" id="2.60.40.10">
    <property type="entry name" value="Immunoglobulins"/>
    <property type="match status" value="8"/>
</dbReference>
<dbReference type="InterPro" id="IPR011635">
    <property type="entry name" value="CARDB"/>
</dbReference>
<dbReference type="Pfam" id="PF15780">
    <property type="entry name" value="ASH"/>
    <property type="match status" value="2"/>
</dbReference>
<dbReference type="CDD" id="cd14490">
    <property type="entry name" value="CBM6-CBM35-CBM36_like_1"/>
    <property type="match status" value="1"/>
</dbReference>
<dbReference type="RefSeq" id="WP_289456657.1">
    <property type="nucleotide sequence ID" value="NZ_JAUCGQ010000003.1"/>
</dbReference>
<dbReference type="Pfam" id="PF22815">
    <property type="entry name" value="CatAgl_D1"/>
    <property type="match status" value="2"/>
</dbReference>
<dbReference type="Pfam" id="PF00754">
    <property type="entry name" value="F5_F8_type_C"/>
    <property type="match status" value="2"/>
</dbReference>
<dbReference type="Pfam" id="PF22073">
    <property type="entry name" value="Cep192_D4"/>
    <property type="match status" value="1"/>
</dbReference>
<sequence>MSLARHARVALGALSAVALAAAVGVVASTPAAAAAATGGRGATLPYVELQAENASTNGTVVGPTSTGVTYGTLAAEASYRKAVTLSGQGKYVQFTTTAPTNSIVLRYSIPDSSNGAVYTAPLSLYVNGTKQPNLTTTNAYSWYYGSYPFTNTPGSNPHHFYDEVHRLFSTTYPAGTTFKVQVDAEDTASSYTIDLADFEQVGDQLTPPAGAVSVTSKGADATGASDSTAAFNAAISAAGAGGTVWIPAGTFKVPGHIAVDNVTIKGAGMWYSTVTGAAPGFYGSSAPHPSTNVHLSDFAISGDVQERDDNAQVNGVGGAMSSSTVSNLWIEHLKVGAWMDGPMDGLTFSGMRIRDTTADGINFHGGVTNSTVTNSDLRNLGDDGLATWADSALGADANDTFSNNTVQYPILANGIAIYGGHDNTVTGNRVVDAGLTQGGGIHVGQRFTSTPVGKTTISNNTLIRDGSLDPNWQFGVGALWFDGSQGAITGPINVSNALIQQSPYEAIQWVEGTVSGVNLSNVTVQGTGTYVLQEQTGGSASIANLTATGVGASSPVYSCEGSNFAVTDGGGNSGISGTPACGAFATPVWPPYVAENDVTVTPSSLSFGSQATGTTSAARSITVANNGTAAQSVTLAVSGPFAQTSTCGSSLAAGASCSVGVTFAPTAAGAASGSLTVTVGGSATSVPLAGTGVAPGPVLSADPQSLAFASTVVGATTTAQNVTITNTGTSTATVSGVTVSGDFARPGSCTTIAAGSSCTLGVTFTPTAAGARSGTLTVTSSANNSPTTVALSGSGVGSTTNVAAGRTATASSQVNSAQPASAVTDGDTSTYWESANNAFPQWVQVDLGQTYAVGKATVHLPPASAWATRTQTFSVLGSTDGSSFSTLVGSAAYTFDPATGNVVTITVPSGSARYVRLNVTANSGWPAGQVSELEVYPGVGNPPQTATLSLSPASLTFPSTAVGSPSAAQTVTVSNTGTAAATLSGITASGDFSQTSTCGSSIAAGGSCTVAVTFTPTAAGARTGSLAVASNASNGAVTASLSGTGAGTSTTNLALHRTTSESSHTQTYASANVTDGDATTYWESSNNAFPQWVQADLGSAQSVSKVVLKLPPATAWATRTQTLQVQGSTDGSSFATLKASATYTFDPASGNTVAIAFTAATERYVRVTFTANSGQPAGQLSELEVYGSGGNPGPATLAASPTSLSFGSTGVGSTSAAQTVTVTNTGGSTANLSGVGVAGDFADTTTCGATLAAGASCTASVTFRPAAAGARTGAVTVASDASNPSLTVALSGTGTAATSATLAANPTTVAFGTVGTGSSSSPLTVTLSNTGTASASISGITASGDFTQTTTCSSTLAAGSSCTVSVVFRPTAAGSRTGTLTVTSNASNPTLAVPLTGTGASTGTATLTASPSSLAFASTSVGSSAPAQSVTISNTGTAAAAISGVSVSGDYSDTTTCGSSLAAGAACTVAVTFAPTAAGTRTGTLTVASNATNPSLTVALSGTGASTTSTDQAAGKPMTSSSDTFTFVAANANDGNLATYWEGAVPSWLNVAMGTNVNVTSVVVKLNPDASWGTRTQTFSIEGRDQAGGAYTTIKASATYTFTQGTNVVTIPVSATAADVRLSFTANSGAPGGQVAELQVLGTKAPNPDLTVSAVTTSPASPVETDAVTMSATVRNIGTASSAATTVSFYLGTTKVGSANVAAIAAGGQTTVSANVGTQTAGTYATSAVVDEGNAVVELNEGNNSGTGAALTVAPVQSADLVASTTWSPGTPSGGQTVTFTTVVRNQGNQPSSSGSHAVTVVIKDQSGATVKTLTPSAPSGAIAAGASVTVQAGTWTAADGKYTVTTTVATDSAELAVKQANNTATAAFAVGRGASMPYDVYEAEDGTVSGGTVVGPNRTIGDLAGEASGRKAVHLTSSGQSVSWTTRAATNTIDVRYSIPDGTTTTLGVFNGSTQVGTVTLVSKYAWLYGAETSPQNSGTGPRHIYDEAGAVLTSTVPAGSTLSVRDTTGADIAVDFVQLELATAVANPDPTHLVTVSGSDQNAIQTAINTANGSSTFTGVYLPAGDYAVSGKFNLGTKALQIVGAGPWFTRLVAPQSQENTDVGFTPTGAAATGSQFRNFAIVGNYTNRQDGSGQAFPLTNVSNIVIDNVWVNHMVVMVWGQNVDSSTFSNDRIDDTFADGITLANDSQGNTITNSVARATGDDGFALFNAQDVHAGTVANNLEQNLTATLTWRASGFAVYGGSGNTFRNLYAADQLTYPGLTVSSINFGISFVGFSGTTTIDNVSIVRSGGHFWGQQVFPGLWLYSGDGAFTGIRISNVDISDPTYDGIMMQTKYLSASQPTNPIADTTLTNVTVDRANEPRADKSNVDATATFSLTGRVGNAVWCNPAPESGQGPAIGAVTFTGLTMTNSSHDIVNTCPGFTITRN</sequence>
<evidence type="ECO:0000256" key="5">
    <source>
        <dbReference type="ARBA" id="ARBA00023273"/>
    </source>
</evidence>
<dbReference type="SUPFAM" id="SSF49785">
    <property type="entry name" value="Galactose-binding domain-like"/>
    <property type="match status" value="3"/>
</dbReference>
<keyword evidence="5" id="KW-0966">Cell projection</keyword>
<evidence type="ECO:0000256" key="3">
    <source>
        <dbReference type="ARBA" id="ARBA00022490"/>
    </source>
</evidence>
<feature type="signal peptide" evidence="6">
    <location>
        <begin position="1"/>
        <end position="20"/>
    </location>
</feature>
<evidence type="ECO:0000259" key="7">
    <source>
        <dbReference type="PROSITE" id="PS50022"/>
    </source>
</evidence>
<dbReference type="PANTHER" id="PTHR45912:SF3">
    <property type="entry name" value="CILIA- AND FLAGELLA-ASSOCIATED PROTEIN 47"/>
    <property type="match status" value="1"/>
</dbReference>
<evidence type="ECO:0000256" key="4">
    <source>
        <dbReference type="ARBA" id="ARBA00023069"/>
    </source>
</evidence>
<dbReference type="Gene3D" id="2.160.20.10">
    <property type="entry name" value="Single-stranded right-handed beta-helix, Pectin lyase-like"/>
    <property type="match status" value="2"/>
</dbReference>
<feature type="domain" description="F5/8 type C" evidence="7">
    <location>
        <begin position="791"/>
        <end position="938"/>
    </location>
</feature>
<dbReference type="InterPro" id="IPR053879">
    <property type="entry name" value="HYDIN_VesB_CFA65-like_Ig"/>
</dbReference>
<dbReference type="PROSITE" id="PS50022">
    <property type="entry name" value="FA58C_3"/>
    <property type="match status" value="3"/>
</dbReference>
<proteinExistence type="predicted"/>
<dbReference type="SMART" id="SM00231">
    <property type="entry name" value="FA58C"/>
    <property type="match status" value="3"/>
</dbReference>
<organism evidence="8 9">
    <name type="scientific">Cellulomonas alba</name>
    <dbReference type="NCBI Taxonomy" id="3053467"/>
    <lineage>
        <taxon>Bacteria</taxon>
        <taxon>Bacillati</taxon>
        <taxon>Actinomycetota</taxon>
        <taxon>Actinomycetes</taxon>
        <taxon>Micrococcales</taxon>
        <taxon>Cellulomonadaceae</taxon>
        <taxon>Cellulomonas</taxon>
    </lineage>
</organism>
<accession>A0ABT7SJV2</accession>
<feature type="chain" id="PRO_5045215341" evidence="6">
    <location>
        <begin position="21"/>
        <end position="2430"/>
    </location>
</feature>
<dbReference type="InterPro" id="IPR031549">
    <property type="entry name" value="ASH"/>
</dbReference>
<dbReference type="InterPro" id="IPR006626">
    <property type="entry name" value="PbH1"/>
</dbReference>
<dbReference type="InterPro" id="IPR012334">
    <property type="entry name" value="Pectin_lyas_fold"/>
</dbReference>
<keyword evidence="3" id="KW-0963">Cytoplasm</keyword>
<reference evidence="8 9" key="1">
    <citation type="submission" date="2023-06" db="EMBL/GenBank/DDBJ databases">
        <title>Cellulomonas sp. MW4 Whole genome sequence.</title>
        <authorList>
            <person name="Park S."/>
        </authorList>
    </citation>
    <scope>NUCLEOTIDE SEQUENCE [LARGE SCALE GENOMIC DNA]</scope>
    <source>
        <strain evidence="8 9">MW4</strain>
    </source>
</reference>
<dbReference type="InterPro" id="IPR054090">
    <property type="entry name" value="Cep192_Spd-2-like_dom"/>
</dbReference>
<comment type="subcellular location">
    <subcellularLocation>
        <location evidence="1">Cell projection</location>
        <location evidence="1">Cilium</location>
    </subcellularLocation>
    <subcellularLocation>
        <location evidence="2">Cytoplasm</location>
    </subcellularLocation>
</comment>
<dbReference type="InterPro" id="IPR033801">
    <property type="entry name" value="CBM6-CBM35-CBM36-like_1"/>
</dbReference>
<dbReference type="Pfam" id="PF22816">
    <property type="entry name" value="CatAgl_D2"/>
    <property type="match status" value="2"/>
</dbReference>
<evidence type="ECO:0000313" key="9">
    <source>
        <dbReference type="Proteomes" id="UP001529338"/>
    </source>
</evidence>
<protein>
    <submittedName>
        <fullName evidence="8">Choice-of-anchor D domain-containing protein</fullName>
    </submittedName>
</protein>
<evidence type="ECO:0000313" key="8">
    <source>
        <dbReference type="EMBL" id="MDM7856464.1"/>
    </source>
</evidence>
<keyword evidence="9" id="KW-1185">Reference proteome</keyword>
<dbReference type="Pfam" id="PF07705">
    <property type="entry name" value="CARDB"/>
    <property type="match status" value="2"/>
</dbReference>
<comment type="caution">
    <text evidence="8">The sequence shown here is derived from an EMBL/GenBank/DDBJ whole genome shotgun (WGS) entry which is preliminary data.</text>
</comment>
<evidence type="ECO:0000256" key="2">
    <source>
        <dbReference type="ARBA" id="ARBA00004496"/>
    </source>
</evidence>
<dbReference type="InterPro" id="IPR000421">
    <property type="entry name" value="FA58C"/>
</dbReference>
<dbReference type="Pfam" id="PF22544">
    <property type="entry name" value="HYDIN_VesB_CFA65-like_Ig"/>
    <property type="match status" value="2"/>
</dbReference>
<dbReference type="InterPro" id="IPR055149">
    <property type="entry name" value="Agl_cat_D2"/>
</dbReference>
<evidence type="ECO:0000256" key="1">
    <source>
        <dbReference type="ARBA" id="ARBA00004138"/>
    </source>
</evidence>
<dbReference type="NCBIfam" id="NF012200">
    <property type="entry name" value="choice_anch_D"/>
    <property type="match status" value="6"/>
</dbReference>
<dbReference type="Proteomes" id="UP001529338">
    <property type="component" value="Unassembled WGS sequence"/>
</dbReference>
<dbReference type="InterPro" id="IPR011050">
    <property type="entry name" value="Pectin_lyase_fold/virulence"/>
</dbReference>